<dbReference type="PRINTS" id="PR00053">
    <property type="entry name" value="FORKHEAD"/>
</dbReference>
<dbReference type="OMA" id="NGCHEKE"/>
<reference evidence="12" key="1">
    <citation type="journal article" date="2020" name="Nat. Ecol. Evol.">
        <title>Deeply conserved synteny resolves early events in vertebrate evolution.</title>
        <authorList>
            <person name="Simakov O."/>
            <person name="Marletaz F."/>
            <person name="Yue J.X."/>
            <person name="O'Connell B."/>
            <person name="Jenkins J."/>
            <person name="Brandt A."/>
            <person name="Calef R."/>
            <person name="Tung C.H."/>
            <person name="Huang T.K."/>
            <person name="Schmutz J."/>
            <person name="Satoh N."/>
            <person name="Yu J.K."/>
            <person name="Putnam N.H."/>
            <person name="Green R.E."/>
            <person name="Rokhsar D.S."/>
        </authorList>
    </citation>
    <scope>NUCLEOTIDE SEQUENCE [LARGE SCALE GENOMIC DNA]</scope>
    <source>
        <strain evidence="12">S238N-H82</strain>
    </source>
</reference>
<comment type="function">
    <text evidence="6">Acts as a transcriptional repressor. May be involved in DNA damage-inducible cell cycle arrests (checkpoints).</text>
</comment>
<gene>
    <name evidence="13 14 15 16 17" type="primary">LOC118429103</name>
</gene>
<feature type="region of interest" description="Disordered" evidence="10">
    <location>
        <begin position="527"/>
        <end position="557"/>
    </location>
</feature>
<dbReference type="Gene3D" id="1.10.10.10">
    <property type="entry name" value="Winged helix-like DNA-binding domain superfamily/Winged helix DNA-binding domain"/>
    <property type="match status" value="1"/>
</dbReference>
<keyword evidence="2" id="KW-0805">Transcription regulation</keyword>
<dbReference type="InterPro" id="IPR030456">
    <property type="entry name" value="TF_fork_head_CS_2"/>
</dbReference>
<feature type="region of interest" description="Disordered" evidence="10">
    <location>
        <begin position="366"/>
        <end position="488"/>
    </location>
</feature>
<accession>A0A9J7NA37</accession>
<dbReference type="InterPro" id="IPR018122">
    <property type="entry name" value="TF_fork_head_CS_1"/>
</dbReference>
<feature type="compositionally biased region" description="Polar residues" evidence="10">
    <location>
        <begin position="545"/>
        <end position="557"/>
    </location>
</feature>
<dbReference type="RefSeq" id="XP_035695377.1">
    <property type="nucleotide sequence ID" value="XM_035839484.1"/>
</dbReference>
<dbReference type="PROSITE" id="PS50039">
    <property type="entry name" value="FORK_HEAD_3"/>
    <property type="match status" value="1"/>
</dbReference>
<evidence type="ECO:0000313" key="15">
    <source>
        <dbReference type="RefSeq" id="XP_035695390.1"/>
    </source>
</evidence>
<dbReference type="AlphaFoldDB" id="A0A9J7NA37"/>
<dbReference type="CDD" id="cd20059">
    <property type="entry name" value="FH_FOXN3"/>
    <property type="match status" value="1"/>
</dbReference>
<evidence type="ECO:0000259" key="11">
    <source>
        <dbReference type="PROSITE" id="PS50039"/>
    </source>
</evidence>
<dbReference type="GO" id="GO:0006355">
    <property type="term" value="P:regulation of DNA-templated transcription"/>
    <property type="evidence" value="ECO:0000318"/>
    <property type="project" value="GO_Central"/>
</dbReference>
<keyword evidence="3 9" id="KW-0238">DNA-binding</keyword>
<dbReference type="Proteomes" id="UP000001554">
    <property type="component" value="Chromosome 1"/>
</dbReference>
<keyword evidence="12" id="KW-1185">Reference proteome</keyword>
<name>A0A9J7NA37_BRAFL</name>
<dbReference type="GO" id="GO:0000987">
    <property type="term" value="F:cis-regulatory region sequence-specific DNA binding"/>
    <property type="evidence" value="ECO:0000318"/>
    <property type="project" value="GO_Central"/>
</dbReference>
<evidence type="ECO:0000313" key="13">
    <source>
        <dbReference type="RefSeq" id="XP_035695377.1"/>
    </source>
</evidence>
<keyword evidence="5 9" id="KW-0539">Nucleus</keyword>
<protein>
    <recommendedName>
        <fullName evidence="7">Forkhead box protein G1</fullName>
    </recommendedName>
    <alternativeName>
        <fullName evidence="8">Forkhead box protein N3</fullName>
    </alternativeName>
</protein>
<evidence type="ECO:0000256" key="2">
    <source>
        <dbReference type="ARBA" id="ARBA00023015"/>
    </source>
</evidence>
<reference evidence="13 14" key="2">
    <citation type="submission" date="2025-04" db="UniProtKB">
        <authorList>
            <consortium name="RefSeq"/>
        </authorList>
    </citation>
    <scope>IDENTIFICATION</scope>
    <source>
        <strain evidence="13 14">S238N-H82</strain>
        <tissue evidence="13 14">Testes</tissue>
    </source>
</reference>
<sequence length="557" mass="61150">MPPDRKPEGSIIRRALEGSALSQSCPSTTLAQALQNPDLDLNMSCFPAISLEKGAIDDDELTNLNWLHSSDVLKSVNVETGGGLCGSPTREMGGTMSPLKPSNHTTASLPTPADIPYDAHQHRNSKPPYSFSCLIFMAIEDSPSKRLPVKEIYNWILEHFPYFVNAPTGWKNSVRHNLSLNKCFKKVEKEKGQSIGKGSLWMIDPAYRPNLLQALKKTPIHPYHHIFTTPPPSPQQLPHSGTGPYPTGLYISNNGAAGYHPQAYPFQRLSTPENIDPVGASIFQDSEVDAAQAMMTLKSGGASSHAEAVRMKGERHWTPASLPNVPGFRTWTPHLYRPGNGAINIGGEHSYGHTEGKVRCHHVKWKLQERVKRRHRHRHRRRRSPLGDPIVSKSPSEDHNYSCNSSRGSNSCSRSGSTSPTSSIDGPYEYGNASDSDSYRSDESSDYDDEEMEHDGRVLRKSLGDSGFLGDEYGKKEPGGGDVLPKKRPHELNLEDEDDLKLVQGADALLNLAGIKTASIIPLRTISPMGSENSMSPKPAEDPNHPSSDTPPQAKIS</sequence>
<evidence type="ECO:0000256" key="10">
    <source>
        <dbReference type="SAM" id="MobiDB-lite"/>
    </source>
</evidence>
<organism evidence="12 15">
    <name type="scientific">Branchiostoma floridae</name>
    <name type="common">Florida lancelet</name>
    <name type="synonym">Amphioxus</name>
    <dbReference type="NCBI Taxonomy" id="7739"/>
    <lineage>
        <taxon>Eukaryota</taxon>
        <taxon>Metazoa</taxon>
        <taxon>Chordata</taxon>
        <taxon>Cephalochordata</taxon>
        <taxon>Leptocardii</taxon>
        <taxon>Amphioxiformes</taxon>
        <taxon>Branchiostomatidae</taxon>
        <taxon>Branchiostoma</taxon>
    </lineage>
</organism>
<dbReference type="InterPro" id="IPR047119">
    <property type="entry name" value="FOXN2/3-like"/>
</dbReference>
<evidence type="ECO:0000313" key="14">
    <source>
        <dbReference type="RefSeq" id="XP_035695385.1"/>
    </source>
</evidence>
<dbReference type="RefSeq" id="XP_035695398.1">
    <property type="nucleotide sequence ID" value="XM_035839505.1"/>
</dbReference>
<proteinExistence type="predicted"/>
<dbReference type="GO" id="GO:0003700">
    <property type="term" value="F:DNA-binding transcription factor activity"/>
    <property type="evidence" value="ECO:0000318"/>
    <property type="project" value="GO_Central"/>
</dbReference>
<evidence type="ECO:0000256" key="9">
    <source>
        <dbReference type="PROSITE-ProRule" id="PRU00089"/>
    </source>
</evidence>
<dbReference type="KEGG" id="bfo:118429103"/>
<dbReference type="PANTHER" id="PTHR13962:SF22">
    <property type="entry name" value="FORKHEAD BOX PROTEIN N3-LIKE PROTEIN"/>
    <property type="match status" value="1"/>
</dbReference>
<evidence type="ECO:0000313" key="17">
    <source>
        <dbReference type="RefSeq" id="XP_035695407.1"/>
    </source>
</evidence>
<evidence type="ECO:0000256" key="1">
    <source>
        <dbReference type="ARBA" id="ARBA00004123"/>
    </source>
</evidence>
<dbReference type="Pfam" id="PF00250">
    <property type="entry name" value="Forkhead"/>
    <property type="match status" value="1"/>
</dbReference>
<feature type="compositionally biased region" description="Acidic residues" evidence="10">
    <location>
        <begin position="444"/>
        <end position="453"/>
    </location>
</feature>
<dbReference type="RefSeq" id="XP_035695407.1">
    <property type="nucleotide sequence ID" value="XM_035839514.1"/>
</dbReference>
<feature type="DNA-binding region" description="Fork-head" evidence="9">
    <location>
        <begin position="126"/>
        <end position="213"/>
    </location>
</feature>
<dbReference type="SMART" id="SM00339">
    <property type="entry name" value="FH"/>
    <property type="match status" value="1"/>
</dbReference>
<dbReference type="GO" id="GO:0005634">
    <property type="term" value="C:nucleus"/>
    <property type="evidence" value="ECO:0000318"/>
    <property type="project" value="GO_Central"/>
</dbReference>
<evidence type="ECO:0000313" key="16">
    <source>
        <dbReference type="RefSeq" id="XP_035695398.1"/>
    </source>
</evidence>
<feature type="compositionally biased region" description="Low complexity" evidence="10">
    <location>
        <begin position="402"/>
        <end position="423"/>
    </location>
</feature>
<dbReference type="RefSeq" id="XP_035695385.1">
    <property type="nucleotide sequence ID" value="XM_035839492.1"/>
</dbReference>
<evidence type="ECO:0000256" key="7">
    <source>
        <dbReference type="ARBA" id="ARBA00034868"/>
    </source>
</evidence>
<dbReference type="GeneID" id="118429103"/>
<dbReference type="InterPro" id="IPR047404">
    <property type="entry name" value="FH_FOXN3"/>
</dbReference>
<evidence type="ECO:0000313" key="12">
    <source>
        <dbReference type="Proteomes" id="UP000001554"/>
    </source>
</evidence>
<dbReference type="PROSITE" id="PS00658">
    <property type="entry name" value="FORK_HEAD_2"/>
    <property type="match status" value="1"/>
</dbReference>
<dbReference type="InterPro" id="IPR036390">
    <property type="entry name" value="WH_DNA-bd_sf"/>
</dbReference>
<evidence type="ECO:0000256" key="6">
    <source>
        <dbReference type="ARBA" id="ARBA00034657"/>
    </source>
</evidence>
<dbReference type="PROSITE" id="PS00657">
    <property type="entry name" value="FORK_HEAD_1"/>
    <property type="match status" value="1"/>
</dbReference>
<comment type="subcellular location">
    <subcellularLocation>
        <location evidence="1 9">Nucleus</location>
    </subcellularLocation>
</comment>
<dbReference type="FunFam" id="1.10.10.10:FF:000135">
    <property type="entry name" value="forkhead box protein G1"/>
    <property type="match status" value="1"/>
</dbReference>
<dbReference type="InterPro" id="IPR036388">
    <property type="entry name" value="WH-like_DNA-bd_sf"/>
</dbReference>
<dbReference type="SUPFAM" id="SSF46785">
    <property type="entry name" value="Winged helix' DNA-binding domain"/>
    <property type="match status" value="1"/>
</dbReference>
<dbReference type="RefSeq" id="XP_035695390.1">
    <property type="nucleotide sequence ID" value="XM_035839497.1"/>
</dbReference>
<evidence type="ECO:0000256" key="8">
    <source>
        <dbReference type="ARBA" id="ARBA00034870"/>
    </source>
</evidence>
<feature type="compositionally biased region" description="Basic residues" evidence="10">
    <location>
        <begin position="366"/>
        <end position="384"/>
    </location>
</feature>
<evidence type="ECO:0000256" key="5">
    <source>
        <dbReference type="ARBA" id="ARBA00023242"/>
    </source>
</evidence>
<evidence type="ECO:0000256" key="4">
    <source>
        <dbReference type="ARBA" id="ARBA00023163"/>
    </source>
</evidence>
<dbReference type="OrthoDB" id="5954824at2759"/>
<evidence type="ECO:0000256" key="3">
    <source>
        <dbReference type="ARBA" id="ARBA00023125"/>
    </source>
</evidence>
<keyword evidence="4" id="KW-0804">Transcription</keyword>
<feature type="domain" description="Fork-head" evidence="11">
    <location>
        <begin position="126"/>
        <end position="213"/>
    </location>
</feature>
<dbReference type="InterPro" id="IPR001766">
    <property type="entry name" value="Fork_head_dom"/>
</dbReference>
<dbReference type="PANTHER" id="PTHR13962">
    <property type="entry name" value="FORKHEAD BOX PROTEIN N3-LIKE PROTEIN-RELATED"/>
    <property type="match status" value="1"/>
</dbReference>